<evidence type="ECO:0008006" key="9">
    <source>
        <dbReference type="Google" id="ProtNLM"/>
    </source>
</evidence>
<reference evidence="7 8" key="1">
    <citation type="submission" date="2024-09" db="EMBL/GenBank/DDBJ databases">
        <title>Rethinking Asexuality: The Enigmatic Case of Functional Sexual Genes in Lepraria (Stereocaulaceae).</title>
        <authorList>
            <person name="Doellman M."/>
            <person name="Sun Y."/>
            <person name="Barcenas-Pena A."/>
            <person name="Lumbsch H.T."/>
            <person name="Grewe F."/>
        </authorList>
    </citation>
    <scope>NUCLEOTIDE SEQUENCE [LARGE SCALE GENOMIC DNA]</scope>
    <source>
        <strain evidence="7 8">Mercado 3170</strain>
    </source>
</reference>
<keyword evidence="8" id="KW-1185">Reference proteome</keyword>
<keyword evidence="5 6" id="KW-0472">Membrane</keyword>
<organism evidence="7 8">
    <name type="scientific">Stereocaulon virgatum</name>
    <dbReference type="NCBI Taxonomy" id="373712"/>
    <lineage>
        <taxon>Eukaryota</taxon>
        <taxon>Fungi</taxon>
        <taxon>Dikarya</taxon>
        <taxon>Ascomycota</taxon>
        <taxon>Pezizomycotina</taxon>
        <taxon>Lecanoromycetes</taxon>
        <taxon>OSLEUM clade</taxon>
        <taxon>Lecanoromycetidae</taxon>
        <taxon>Lecanorales</taxon>
        <taxon>Lecanorineae</taxon>
        <taxon>Stereocaulaceae</taxon>
        <taxon>Stereocaulon</taxon>
    </lineage>
</organism>
<comment type="caution">
    <text evidence="7">The sequence shown here is derived from an EMBL/GenBank/DDBJ whole genome shotgun (WGS) entry which is preliminary data.</text>
</comment>
<proteinExistence type="predicted"/>
<name>A0ABR4AR40_9LECA</name>
<evidence type="ECO:0000256" key="3">
    <source>
        <dbReference type="ARBA" id="ARBA00022692"/>
    </source>
</evidence>
<keyword evidence="2" id="KW-0813">Transport</keyword>
<evidence type="ECO:0000256" key="2">
    <source>
        <dbReference type="ARBA" id="ARBA00022448"/>
    </source>
</evidence>
<dbReference type="SUPFAM" id="SSF103473">
    <property type="entry name" value="MFS general substrate transporter"/>
    <property type="match status" value="1"/>
</dbReference>
<evidence type="ECO:0000256" key="4">
    <source>
        <dbReference type="ARBA" id="ARBA00022989"/>
    </source>
</evidence>
<accession>A0ABR4AR40</accession>
<evidence type="ECO:0000256" key="6">
    <source>
        <dbReference type="SAM" id="Phobius"/>
    </source>
</evidence>
<dbReference type="EMBL" id="JBEFKJ010000003">
    <property type="protein sequence ID" value="KAL2047267.1"/>
    <property type="molecule type" value="Genomic_DNA"/>
</dbReference>
<protein>
    <recommendedName>
        <fullName evidence="9">MFS general substrate transporter</fullName>
    </recommendedName>
</protein>
<feature type="transmembrane region" description="Helical" evidence="6">
    <location>
        <begin position="83"/>
        <end position="105"/>
    </location>
</feature>
<keyword evidence="4 6" id="KW-1133">Transmembrane helix</keyword>
<evidence type="ECO:0000313" key="7">
    <source>
        <dbReference type="EMBL" id="KAL2047267.1"/>
    </source>
</evidence>
<evidence type="ECO:0000256" key="5">
    <source>
        <dbReference type="ARBA" id="ARBA00023136"/>
    </source>
</evidence>
<feature type="transmembrane region" description="Helical" evidence="6">
    <location>
        <begin position="24"/>
        <end position="46"/>
    </location>
</feature>
<evidence type="ECO:0000256" key="1">
    <source>
        <dbReference type="ARBA" id="ARBA00004127"/>
    </source>
</evidence>
<keyword evidence="3 6" id="KW-0812">Transmembrane</keyword>
<dbReference type="Gene3D" id="1.20.1250.20">
    <property type="entry name" value="MFS general substrate transporter like domains"/>
    <property type="match status" value="1"/>
</dbReference>
<dbReference type="PANTHER" id="PTHR23501">
    <property type="entry name" value="MAJOR FACILITATOR SUPERFAMILY"/>
    <property type="match status" value="1"/>
</dbReference>
<comment type="subcellular location">
    <subcellularLocation>
        <location evidence="1">Endomembrane system</location>
        <topology evidence="1">Multi-pass membrane protein</topology>
    </subcellularLocation>
</comment>
<sequence>MSFYNITFHTPVYLQLLGNLPTKAGVHFVASSAGTAFGALGAGVAMRAKGNYWYLNKAHHLLSVLGSSLMVALQFSTPPEKPFLYLAIFGLGLGGMFVTTLMALVSTVDHDHQAVATSAGYAYRSTGSAIGLAVASAAFQNSLRVRLLE</sequence>
<dbReference type="Proteomes" id="UP001590950">
    <property type="component" value="Unassembled WGS sequence"/>
</dbReference>
<evidence type="ECO:0000313" key="8">
    <source>
        <dbReference type="Proteomes" id="UP001590950"/>
    </source>
</evidence>
<gene>
    <name evidence="7" type="ORF">N7G274_001286</name>
</gene>
<dbReference type="PANTHER" id="PTHR23501:SF191">
    <property type="entry name" value="VACUOLAR BASIC AMINO ACID TRANSPORTER 4"/>
    <property type="match status" value="1"/>
</dbReference>
<dbReference type="InterPro" id="IPR036259">
    <property type="entry name" value="MFS_trans_sf"/>
</dbReference>